<keyword evidence="13" id="KW-1278">Translocase</keyword>
<dbReference type="InterPro" id="IPR001757">
    <property type="entry name" value="P_typ_ATPase"/>
</dbReference>
<dbReference type="Gene3D" id="3.40.1110.10">
    <property type="entry name" value="Calcium-transporting ATPase, cytoplasmic domain N"/>
    <property type="match status" value="1"/>
</dbReference>
<dbReference type="GO" id="GO:0005886">
    <property type="term" value="C:plasma membrane"/>
    <property type="evidence" value="ECO:0007669"/>
    <property type="project" value="UniProtKB-SubCell"/>
</dbReference>
<evidence type="ECO:0000256" key="17">
    <source>
        <dbReference type="ARBA" id="ARBA00047295"/>
    </source>
</evidence>
<accession>A0A2J6TQM0</accession>
<keyword evidence="12" id="KW-0460">Magnesium</keyword>
<dbReference type="AlphaFoldDB" id="A0A2J6TQM0"/>
<evidence type="ECO:0000256" key="7">
    <source>
        <dbReference type="ARBA" id="ARBA00022519"/>
    </source>
</evidence>
<feature type="transmembrane region" description="Helical" evidence="19">
    <location>
        <begin position="828"/>
        <end position="849"/>
    </location>
</feature>
<evidence type="ECO:0000256" key="6">
    <source>
        <dbReference type="ARBA" id="ARBA00022475"/>
    </source>
</evidence>
<evidence type="ECO:0000259" key="20">
    <source>
        <dbReference type="SMART" id="SM00831"/>
    </source>
</evidence>
<sequence>MNGSPCSIRRRPPPRNKPSNNELDIKTFSFTPVDEAICQLNSHRYGLTAEVSASRLVEYGENILSTKKPPTRLMIAVRSFCAWFNILLLIVAIMSAISQPPDWSSFTIVMITIVLASCIQFFQDCAGTAAAIKLQAAILTTVCVRRFESAESHNNVMIDQKHLVPGDILCVDPGDTIPADCIVIEADDLSISQSSLTGESEPQRKTSSYQMGEYGTEALELENVLYMGTNVISGHGVALVVKTGDDTYIARIMKQLNQRQLLTVFQRGIRLVTWMMLGFMVIMVLVVIPIKGLSTGKWLVSLMFASSIAAGLVPEMLPVIVNANQARGAYALFKRGAIVQRPDSVQSLGALSILCSDKTGTLTNDEVTLSHCIDPLGNDSSSVLLLAQTNAMSQSGKKNAIDAATLTHAAETEKMEGLGTKIAEIPFTFEARKASCVTRTNSGRMILTCKGAFEEVLSVCSSIRIAGDVLQINEKRLDLVRRVRRFNADGYRVILVATRDISKCYRDDGAFNFQGLDTDLTVEGLLTFLDPLKDDAKSSVARLQELGVDTRILTGDNLGVALKICRDLNLVQQTDEVSEAITGAELAKLEDTDDFHKTIKHCKVFAKLTPIQKGQVIDSLKLQGEVVGMLGDGINDAIALRKADAGISVHTATNVAEDSADILLMDKNLSIIIYCVVIGRTTQGNTIKYLKMALASSFGNTVSILASTAWLPFSAMSATQLLVQNLLFDTSLSTLPWDTVDEEYLAVPQPWRIWDILRYEDHGINTIDFATFFLNWFYYGLRSGTDIGAIKAFQSNWFLQGILSQTLMVHILRTGKLPFVRSHSARSVYISTFLVSAVGILIVYIPPIANTLQMVGPKGMFDLILLGLLVSFSVILELCKMLYIELFKRWL</sequence>
<evidence type="ECO:0000256" key="3">
    <source>
        <dbReference type="ARBA" id="ARBA00008746"/>
    </source>
</evidence>
<dbReference type="GO" id="GO:0016887">
    <property type="term" value="F:ATP hydrolysis activity"/>
    <property type="evidence" value="ECO:0007669"/>
    <property type="project" value="InterPro"/>
</dbReference>
<evidence type="ECO:0000256" key="8">
    <source>
        <dbReference type="ARBA" id="ARBA00022553"/>
    </source>
</evidence>
<keyword evidence="7" id="KW-0997">Cell inner membrane</keyword>
<dbReference type="EMBL" id="KZ613746">
    <property type="protein sequence ID" value="PMD65315.1"/>
    <property type="molecule type" value="Genomic_DNA"/>
</dbReference>
<dbReference type="Gene3D" id="3.40.50.1000">
    <property type="entry name" value="HAD superfamily/HAD-like"/>
    <property type="match status" value="1"/>
</dbReference>
<keyword evidence="10" id="KW-0547">Nucleotide-binding</keyword>
<feature type="region of interest" description="Disordered" evidence="18">
    <location>
        <begin position="1"/>
        <end position="21"/>
    </location>
</feature>
<evidence type="ECO:0000256" key="4">
    <source>
        <dbReference type="ARBA" id="ARBA00012786"/>
    </source>
</evidence>
<dbReference type="SMART" id="SM00831">
    <property type="entry name" value="Cation_ATPase_N"/>
    <property type="match status" value="1"/>
</dbReference>
<keyword evidence="22" id="KW-1185">Reference proteome</keyword>
<keyword evidence="15 19" id="KW-0472">Membrane</keyword>
<dbReference type="InterPro" id="IPR004014">
    <property type="entry name" value="ATPase_P-typ_cation-transptr_N"/>
</dbReference>
<evidence type="ECO:0000256" key="13">
    <source>
        <dbReference type="ARBA" id="ARBA00022967"/>
    </source>
</evidence>
<dbReference type="InterPro" id="IPR036412">
    <property type="entry name" value="HAD-like_sf"/>
</dbReference>
<keyword evidence="6" id="KW-1003">Cell membrane</keyword>
<feature type="domain" description="Cation-transporting P-type ATPase N-terminal" evidence="20">
    <location>
        <begin position="27"/>
        <end position="100"/>
    </location>
</feature>
<evidence type="ECO:0000256" key="10">
    <source>
        <dbReference type="ARBA" id="ARBA00022741"/>
    </source>
</evidence>
<dbReference type="SUPFAM" id="SSF81660">
    <property type="entry name" value="Metal cation-transporting ATPase, ATP-binding domain N"/>
    <property type="match status" value="1"/>
</dbReference>
<feature type="transmembrane region" description="Helical" evidence="19">
    <location>
        <begin position="861"/>
        <end position="883"/>
    </location>
</feature>
<dbReference type="SFLD" id="SFLDF00027">
    <property type="entry name" value="p-type_atpase"/>
    <property type="match status" value="1"/>
</dbReference>
<dbReference type="NCBIfam" id="TIGR01494">
    <property type="entry name" value="ATPase_P-type"/>
    <property type="match status" value="2"/>
</dbReference>
<dbReference type="SFLD" id="SFLDS00003">
    <property type="entry name" value="Haloacid_Dehalogenase"/>
    <property type="match status" value="1"/>
</dbReference>
<dbReference type="Pfam" id="PF00690">
    <property type="entry name" value="Cation_ATPase_N"/>
    <property type="match status" value="1"/>
</dbReference>
<evidence type="ECO:0000256" key="9">
    <source>
        <dbReference type="ARBA" id="ARBA00022692"/>
    </source>
</evidence>
<dbReference type="Pfam" id="PF00122">
    <property type="entry name" value="E1-E2_ATPase"/>
    <property type="match status" value="1"/>
</dbReference>
<dbReference type="InterPro" id="IPR006415">
    <property type="entry name" value="P-type_ATPase_IIIB"/>
</dbReference>
<evidence type="ECO:0000256" key="12">
    <source>
        <dbReference type="ARBA" id="ARBA00022842"/>
    </source>
</evidence>
<dbReference type="Gene3D" id="1.20.1110.10">
    <property type="entry name" value="Calcium-transporting ATPase, transmembrane domain"/>
    <property type="match status" value="1"/>
</dbReference>
<evidence type="ECO:0000256" key="5">
    <source>
        <dbReference type="ARBA" id="ARBA00013555"/>
    </source>
</evidence>
<dbReference type="RefSeq" id="XP_024742219.1">
    <property type="nucleotide sequence ID" value="XM_024885622.1"/>
</dbReference>
<proteinExistence type="inferred from homology"/>
<dbReference type="InterPro" id="IPR044492">
    <property type="entry name" value="P_typ_ATPase_HD_dom"/>
</dbReference>
<dbReference type="SUPFAM" id="SSF81665">
    <property type="entry name" value="Calcium ATPase, transmembrane domain M"/>
    <property type="match status" value="1"/>
</dbReference>
<evidence type="ECO:0000256" key="11">
    <source>
        <dbReference type="ARBA" id="ARBA00022840"/>
    </source>
</evidence>
<reference evidence="21 22" key="1">
    <citation type="submission" date="2016-04" db="EMBL/GenBank/DDBJ databases">
        <title>A degradative enzymes factory behind the ericoid mycorrhizal symbiosis.</title>
        <authorList>
            <consortium name="DOE Joint Genome Institute"/>
            <person name="Martino E."/>
            <person name="Morin E."/>
            <person name="Grelet G."/>
            <person name="Kuo A."/>
            <person name="Kohler A."/>
            <person name="Daghino S."/>
            <person name="Barry K."/>
            <person name="Choi C."/>
            <person name="Cichocki N."/>
            <person name="Clum A."/>
            <person name="Copeland A."/>
            <person name="Hainaut M."/>
            <person name="Haridas S."/>
            <person name="Labutti K."/>
            <person name="Lindquist E."/>
            <person name="Lipzen A."/>
            <person name="Khouja H.-R."/>
            <person name="Murat C."/>
            <person name="Ohm R."/>
            <person name="Olson A."/>
            <person name="Spatafora J."/>
            <person name="Veneault-Fourrey C."/>
            <person name="Henrissat B."/>
            <person name="Grigoriev I."/>
            <person name="Martin F."/>
            <person name="Perotto S."/>
        </authorList>
    </citation>
    <scope>NUCLEOTIDE SEQUENCE [LARGE SCALE GENOMIC DNA]</scope>
    <source>
        <strain evidence="21 22">E</strain>
    </source>
</reference>
<keyword evidence="11" id="KW-0067">ATP-binding</keyword>
<dbReference type="EC" id="7.2.2.14" evidence="4"/>
<dbReference type="SUPFAM" id="SSF81653">
    <property type="entry name" value="Calcium ATPase, transduction domain A"/>
    <property type="match status" value="1"/>
</dbReference>
<dbReference type="Proteomes" id="UP000235371">
    <property type="component" value="Unassembled WGS sequence"/>
</dbReference>
<keyword evidence="14 19" id="KW-1133">Transmembrane helix</keyword>
<dbReference type="GO" id="GO:0015444">
    <property type="term" value="F:P-type magnesium transporter activity"/>
    <property type="evidence" value="ECO:0007669"/>
    <property type="project" value="UniProtKB-EC"/>
</dbReference>
<gene>
    <name evidence="21" type="ORF">K444DRAFT_650192</name>
</gene>
<organism evidence="21 22">
    <name type="scientific">Hyaloscypha bicolor E</name>
    <dbReference type="NCBI Taxonomy" id="1095630"/>
    <lineage>
        <taxon>Eukaryota</taxon>
        <taxon>Fungi</taxon>
        <taxon>Dikarya</taxon>
        <taxon>Ascomycota</taxon>
        <taxon>Pezizomycotina</taxon>
        <taxon>Leotiomycetes</taxon>
        <taxon>Helotiales</taxon>
        <taxon>Hyaloscyphaceae</taxon>
        <taxon>Hyaloscypha</taxon>
        <taxon>Hyaloscypha bicolor</taxon>
    </lineage>
</organism>
<dbReference type="SFLD" id="SFLDG00002">
    <property type="entry name" value="C1.7:_P-type_atpase_like"/>
    <property type="match status" value="1"/>
</dbReference>
<feature type="transmembrane region" description="Helical" evidence="19">
    <location>
        <begin position="271"/>
        <end position="292"/>
    </location>
</feature>
<dbReference type="InterPro" id="IPR008250">
    <property type="entry name" value="ATPase_P-typ_transduc_dom_A_sf"/>
</dbReference>
<dbReference type="SUPFAM" id="SSF56784">
    <property type="entry name" value="HAD-like"/>
    <property type="match status" value="1"/>
</dbReference>
<dbReference type="STRING" id="1095630.A0A2J6TQM0"/>
<evidence type="ECO:0000313" key="22">
    <source>
        <dbReference type="Proteomes" id="UP000235371"/>
    </source>
</evidence>
<feature type="transmembrane region" description="Helical" evidence="19">
    <location>
        <begin position="75"/>
        <end position="97"/>
    </location>
</feature>
<keyword evidence="9 19" id="KW-0812">Transmembrane</keyword>
<dbReference type="Gene3D" id="2.70.150.10">
    <property type="entry name" value="Calcium-transporting ATPase, cytoplasmic transduction domain A"/>
    <property type="match status" value="1"/>
</dbReference>
<feature type="transmembrane region" description="Helical" evidence="19">
    <location>
        <begin position="298"/>
        <end position="317"/>
    </location>
</feature>
<dbReference type="InterPro" id="IPR023298">
    <property type="entry name" value="ATPase_P-typ_TM_dom_sf"/>
</dbReference>
<dbReference type="PRINTS" id="PR01836">
    <property type="entry name" value="MGATPASE"/>
</dbReference>
<dbReference type="PROSITE" id="PS00154">
    <property type="entry name" value="ATPASE_E1_E2"/>
    <property type="match status" value="1"/>
</dbReference>
<dbReference type="InterPro" id="IPR059000">
    <property type="entry name" value="ATPase_P-type_domA"/>
</dbReference>
<comment type="subcellular location">
    <subcellularLocation>
        <location evidence="2">Cell inner membrane</location>
        <topology evidence="2">Multi-pass membrane protein</topology>
    </subcellularLocation>
</comment>
<evidence type="ECO:0000256" key="16">
    <source>
        <dbReference type="ARBA" id="ARBA00029806"/>
    </source>
</evidence>
<dbReference type="InParanoid" id="A0A2J6TQM0"/>
<evidence type="ECO:0000256" key="19">
    <source>
        <dbReference type="SAM" id="Phobius"/>
    </source>
</evidence>
<dbReference type="InterPro" id="IPR023214">
    <property type="entry name" value="HAD_sf"/>
</dbReference>
<dbReference type="OrthoDB" id="158672at2759"/>
<evidence type="ECO:0000256" key="18">
    <source>
        <dbReference type="SAM" id="MobiDB-lite"/>
    </source>
</evidence>
<dbReference type="InterPro" id="IPR006068">
    <property type="entry name" value="ATPase_P-typ_cation-transptr_C"/>
</dbReference>
<evidence type="ECO:0000256" key="14">
    <source>
        <dbReference type="ARBA" id="ARBA00022989"/>
    </source>
</evidence>
<evidence type="ECO:0000256" key="15">
    <source>
        <dbReference type="ARBA" id="ARBA00023136"/>
    </source>
</evidence>
<comment type="similarity">
    <text evidence="3">Belongs to the cation transport ATPase (P-type) (TC 3.A.3) family. Type IIIB subfamily.</text>
</comment>
<comment type="catalytic activity">
    <reaction evidence="17">
        <text>Mg(2+)(out) + ATP + H2O = Mg(2+)(in) + ADP + phosphate + H(+)</text>
        <dbReference type="Rhea" id="RHEA:10260"/>
        <dbReference type="ChEBI" id="CHEBI:15377"/>
        <dbReference type="ChEBI" id="CHEBI:15378"/>
        <dbReference type="ChEBI" id="CHEBI:18420"/>
        <dbReference type="ChEBI" id="CHEBI:30616"/>
        <dbReference type="ChEBI" id="CHEBI:43474"/>
        <dbReference type="ChEBI" id="CHEBI:456216"/>
        <dbReference type="EC" id="7.2.2.14"/>
    </reaction>
</comment>
<protein>
    <recommendedName>
        <fullName evidence="5">Magnesium-transporting ATPase, P-type 1</fullName>
        <ecNumber evidence="4">7.2.2.14</ecNumber>
    </recommendedName>
    <alternativeName>
        <fullName evidence="16">Mg(2+) transport ATPase, P-type 1</fullName>
    </alternativeName>
</protein>
<dbReference type="Pfam" id="PF00689">
    <property type="entry name" value="Cation_ATPase_C"/>
    <property type="match status" value="1"/>
</dbReference>
<dbReference type="NCBIfam" id="TIGR01524">
    <property type="entry name" value="ATPase-IIIB_Mg"/>
    <property type="match status" value="1"/>
</dbReference>
<evidence type="ECO:0000256" key="1">
    <source>
        <dbReference type="ARBA" id="ARBA00003954"/>
    </source>
</evidence>
<comment type="function">
    <text evidence="1">Mediates magnesium influx to the cytosol.</text>
</comment>
<dbReference type="GeneID" id="36593699"/>
<name>A0A2J6TQM0_9HELO</name>
<feature type="transmembrane region" description="Helical" evidence="19">
    <location>
        <begin position="103"/>
        <end position="122"/>
    </location>
</feature>
<dbReference type="PANTHER" id="PTHR42861">
    <property type="entry name" value="CALCIUM-TRANSPORTING ATPASE"/>
    <property type="match status" value="1"/>
</dbReference>
<evidence type="ECO:0000313" key="21">
    <source>
        <dbReference type="EMBL" id="PMD65315.1"/>
    </source>
</evidence>
<dbReference type="Pfam" id="PF13246">
    <property type="entry name" value="Cation_ATPase"/>
    <property type="match status" value="1"/>
</dbReference>
<evidence type="ECO:0000256" key="2">
    <source>
        <dbReference type="ARBA" id="ARBA00004429"/>
    </source>
</evidence>
<dbReference type="InterPro" id="IPR018303">
    <property type="entry name" value="ATPase_P-typ_P_site"/>
</dbReference>
<dbReference type="InterPro" id="IPR023299">
    <property type="entry name" value="ATPase_P-typ_cyto_dom_N"/>
</dbReference>
<dbReference type="GO" id="GO:0005524">
    <property type="term" value="F:ATP binding"/>
    <property type="evidence" value="ECO:0007669"/>
    <property type="project" value="UniProtKB-KW"/>
</dbReference>
<keyword evidence="8" id="KW-0597">Phosphoprotein</keyword>